<organism evidence="3">
    <name type="scientific">Gongylonema pulchrum</name>
    <dbReference type="NCBI Taxonomy" id="637853"/>
    <lineage>
        <taxon>Eukaryota</taxon>
        <taxon>Metazoa</taxon>
        <taxon>Ecdysozoa</taxon>
        <taxon>Nematoda</taxon>
        <taxon>Chromadorea</taxon>
        <taxon>Rhabditida</taxon>
        <taxon>Spirurina</taxon>
        <taxon>Spiruromorpha</taxon>
        <taxon>Spiruroidea</taxon>
        <taxon>Gongylonematidae</taxon>
        <taxon>Gongylonema</taxon>
    </lineage>
</organism>
<evidence type="ECO:0000313" key="3">
    <source>
        <dbReference type="WBParaSite" id="GPUH_0001155701-mRNA-1"/>
    </source>
</evidence>
<proteinExistence type="predicted"/>
<dbReference type="EMBL" id="UYRT01078625">
    <property type="protein sequence ID" value="VDN18911.1"/>
    <property type="molecule type" value="Genomic_DNA"/>
</dbReference>
<dbReference type="AlphaFoldDB" id="A0A183DS52"/>
<dbReference type="Gene3D" id="3.30.420.510">
    <property type="match status" value="1"/>
</dbReference>
<reference evidence="3" key="1">
    <citation type="submission" date="2016-06" db="UniProtKB">
        <authorList>
            <consortium name="WormBaseParasite"/>
        </authorList>
    </citation>
    <scope>IDENTIFICATION</scope>
</reference>
<keyword evidence="2" id="KW-1185">Reference proteome</keyword>
<reference evidence="1 2" key="2">
    <citation type="submission" date="2018-11" db="EMBL/GenBank/DDBJ databases">
        <authorList>
            <consortium name="Pathogen Informatics"/>
        </authorList>
    </citation>
    <scope>NUCLEOTIDE SEQUENCE [LARGE SCALE GENOMIC DNA]</scope>
</reference>
<accession>A0A183DS52</accession>
<dbReference type="WBParaSite" id="GPUH_0001155701-mRNA-1">
    <property type="protein sequence ID" value="GPUH_0001155701-mRNA-1"/>
    <property type="gene ID" value="GPUH_0001155701"/>
</dbReference>
<dbReference type="SUPFAM" id="SSF53067">
    <property type="entry name" value="Actin-like ATPase domain"/>
    <property type="match status" value="1"/>
</dbReference>
<dbReference type="Proteomes" id="UP000271098">
    <property type="component" value="Unassembled WGS sequence"/>
</dbReference>
<dbReference type="OrthoDB" id="275583at2759"/>
<name>A0A183DS52_9BILA</name>
<protein>
    <submittedName>
        <fullName evidence="3">Pantothenate kinase 2</fullName>
    </submittedName>
</protein>
<dbReference type="InterPro" id="IPR043129">
    <property type="entry name" value="ATPase_NBD"/>
</dbReference>
<gene>
    <name evidence="1" type="ORF">GPUH_LOCUS11543</name>
</gene>
<sequence length="210" mass="23439">MSAGKERAITLDAQEINDIDVKDTAAAATVVQCNGIIQNNNKKQRLLSLSIPPMPWFGIDIGGTLVKLVYFEPQDHNNFIESEEEISRRKKIQRYLVANKTYGGTGVRDDHLRLCDVEINVGSKLIIFFSLILKRLSWEISLLVPVHLGAVNTIWTDAEGTSCYAFFAAMQCEKSILTRGCLCVRVSLCASVTHFHLRTYKSCGAEISRT</sequence>
<evidence type="ECO:0000313" key="1">
    <source>
        <dbReference type="EMBL" id="VDN18911.1"/>
    </source>
</evidence>
<evidence type="ECO:0000313" key="2">
    <source>
        <dbReference type="Proteomes" id="UP000271098"/>
    </source>
</evidence>